<accession>A0A1S3RZC5</accession>
<protein>
    <submittedName>
        <fullName evidence="4">Uncharacterized protein</fullName>
    </submittedName>
</protein>
<feature type="transmembrane region" description="Helical" evidence="1">
    <location>
        <begin position="170"/>
        <end position="189"/>
    </location>
</feature>
<reference evidence="4" key="1">
    <citation type="submission" date="2025-08" db="UniProtKB">
        <authorList>
            <consortium name="RefSeq"/>
        </authorList>
    </citation>
    <scope>IDENTIFICATION</scope>
</reference>
<sequence length="288" mass="31978">MSQVAHKVGLCNINILCLAFIFCLIKPVYAKPTPANVFASSSSLEYMTLINPVRNNLDVTTPKLTHFVNTLLGQFESLLGKDGTSPGNLDQVTQGYPGPYTNAKDPQGLVKSLMSVLQTYKKQTASQGNDHVFKLWGKAPKTKKSTNEIKPRVNILTDPTYSEPLVKVNMILGLFFYGFIMIVFIYDSVRVSMEARRRSDALADARLKRKEPPPVEPQSTLSKYRQSIASLFHLENTSSIADGLKANYPKEEPESNTQFADCAKGKSAVSLREWEPLPKSQLTDVCVN</sequence>
<dbReference type="AlphaFoldDB" id="A0A1S3RZC5"/>
<feature type="chain" id="PRO_5047081770" evidence="2">
    <location>
        <begin position="31"/>
        <end position="288"/>
    </location>
</feature>
<dbReference type="KEGG" id="sasa:106606023"/>
<dbReference type="GeneID" id="106606023"/>
<evidence type="ECO:0000256" key="1">
    <source>
        <dbReference type="SAM" id="Phobius"/>
    </source>
</evidence>
<evidence type="ECO:0000256" key="2">
    <source>
        <dbReference type="SAM" id="SignalP"/>
    </source>
</evidence>
<evidence type="ECO:0000313" key="4">
    <source>
        <dbReference type="RefSeq" id="XP_014057566.2"/>
    </source>
</evidence>
<dbReference type="RefSeq" id="XP_014057566.2">
    <property type="nucleotide sequence ID" value="XM_014202091.2"/>
</dbReference>
<name>A0A1S3RZC5_SALSA</name>
<organism evidence="3 4">
    <name type="scientific">Salmo salar</name>
    <name type="common">Atlantic salmon</name>
    <dbReference type="NCBI Taxonomy" id="8030"/>
    <lineage>
        <taxon>Eukaryota</taxon>
        <taxon>Metazoa</taxon>
        <taxon>Chordata</taxon>
        <taxon>Craniata</taxon>
        <taxon>Vertebrata</taxon>
        <taxon>Euteleostomi</taxon>
        <taxon>Actinopterygii</taxon>
        <taxon>Neopterygii</taxon>
        <taxon>Teleostei</taxon>
        <taxon>Protacanthopterygii</taxon>
        <taxon>Salmoniformes</taxon>
        <taxon>Salmonidae</taxon>
        <taxon>Salmoninae</taxon>
        <taxon>Salmo</taxon>
    </lineage>
</organism>
<proteinExistence type="predicted"/>
<gene>
    <name evidence="4" type="primary">LOC106606023</name>
</gene>
<keyword evidence="1" id="KW-1133">Transmembrane helix</keyword>
<dbReference type="Proteomes" id="UP001652741">
    <property type="component" value="Chromosome ssa01"/>
</dbReference>
<keyword evidence="1" id="KW-0472">Membrane</keyword>
<feature type="signal peptide" evidence="2">
    <location>
        <begin position="1"/>
        <end position="30"/>
    </location>
</feature>
<evidence type="ECO:0000313" key="3">
    <source>
        <dbReference type="Proteomes" id="UP001652741"/>
    </source>
</evidence>
<keyword evidence="3" id="KW-1185">Reference proteome</keyword>
<keyword evidence="1" id="KW-0812">Transmembrane</keyword>
<keyword evidence="2" id="KW-0732">Signal</keyword>